<dbReference type="AlphaFoldDB" id="A0A816TLA4"/>
<dbReference type="PROSITE" id="PS00518">
    <property type="entry name" value="ZF_RING_1"/>
    <property type="match status" value="1"/>
</dbReference>
<proteinExistence type="predicted"/>
<keyword evidence="1" id="KW-0479">Metal-binding</keyword>
<protein>
    <recommendedName>
        <fullName evidence="7">RING-type domain-containing protein</fullName>
    </recommendedName>
</protein>
<evidence type="ECO:0008006" key="7">
    <source>
        <dbReference type="Google" id="ProtNLM"/>
    </source>
</evidence>
<gene>
    <name evidence="5" type="ORF">UXM345_LOCUS10175</name>
    <name evidence="4" type="ORF">XDN619_LOCUS18104</name>
</gene>
<dbReference type="EMBL" id="CAJOBF010000958">
    <property type="protein sequence ID" value="CAF3894319.1"/>
    <property type="molecule type" value="Genomic_DNA"/>
</dbReference>
<evidence type="ECO:0000313" key="6">
    <source>
        <dbReference type="Proteomes" id="UP000663887"/>
    </source>
</evidence>
<dbReference type="SUPFAM" id="SSF57850">
    <property type="entry name" value="RING/U-box"/>
    <property type="match status" value="1"/>
</dbReference>
<sequence>MINIHFNYIGRNYLAQLQKNVNLNDLQQLITCYFKNPFRYRFVISGKELDLFNSKSFARCQSLFRNGVSILVLERIRGGGYVEIQILTNIILHDLEQALQRIPITNDAERPCQVCRENENSMKLCCNRICKVCFGDYFAHSTFQLACMTCRQKVPYDRFFVSPDFVRSLESLTEVCELMRYIDCQICHCGSLVVNETLYAQQTCEHCKRTFCFFCNKDWNEGSLIRKNDRYNCSSSCDYATKLSYELVPLQCNTNVLVPNRRFCPFCFTFGSYDEKCKYHTCPTCSHSFCFICLEEEETCKTKYGSNYQHKCTDVKKQNYSDFPTIVKRS</sequence>
<dbReference type="GO" id="GO:0008270">
    <property type="term" value="F:zinc ion binding"/>
    <property type="evidence" value="ECO:0007669"/>
    <property type="project" value="UniProtKB-KW"/>
</dbReference>
<evidence type="ECO:0000313" key="4">
    <source>
        <dbReference type="EMBL" id="CAF2098201.1"/>
    </source>
</evidence>
<accession>A0A816TLA4</accession>
<dbReference type="EMBL" id="CAJNRG010007817">
    <property type="protein sequence ID" value="CAF2098201.1"/>
    <property type="molecule type" value="Genomic_DNA"/>
</dbReference>
<name>A0A816TLA4_9BILA</name>
<evidence type="ECO:0000313" key="5">
    <source>
        <dbReference type="EMBL" id="CAF3894319.1"/>
    </source>
</evidence>
<evidence type="ECO:0000256" key="3">
    <source>
        <dbReference type="ARBA" id="ARBA00022833"/>
    </source>
</evidence>
<dbReference type="Proteomes" id="UP000663887">
    <property type="component" value="Unassembled WGS sequence"/>
</dbReference>
<reference evidence="4" key="1">
    <citation type="submission" date="2021-02" db="EMBL/GenBank/DDBJ databases">
        <authorList>
            <person name="Nowell W R."/>
        </authorList>
    </citation>
    <scope>NUCLEOTIDE SEQUENCE</scope>
</reference>
<comment type="caution">
    <text evidence="4">The sequence shown here is derived from an EMBL/GenBank/DDBJ whole genome shotgun (WGS) entry which is preliminary data.</text>
</comment>
<keyword evidence="2" id="KW-0863">Zinc-finger</keyword>
<dbReference type="InterPro" id="IPR017907">
    <property type="entry name" value="Znf_RING_CS"/>
</dbReference>
<evidence type="ECO:0000256" key="2">
    <source>
        <dbReference type="ARBA" id="ARBA00022771"/>
    </source>
</evidence>
<dbReference type="Proteomes" id="UP000663842">
    <property type="component" value="Unassembled WGS sequence"/>
</dbReference>
<evidence type="ECO:0000256" key="1">
    <source>
        <dbReference type="ARBA" id="ARBA00022723"/>
    </source>
</evidence>
<keyword evidence="3" id="KW-0862">Zinc</keyword>
<organism evidence="4 6">
    <name type="scientific">Rotaria magnacalcarata</name>
    <dbReference type="NCBI Taxonomy" id="392030"/>
    <lineage>
        <taxon>Eukaryota</taxon>
        <taxon>Metazoa</taxon>
        <taxon>Spiralia</taxon>
        <taxon>Gnathifera</taxon>
        <taxon>Rotifera</taxon>
        <taxon>Eurotatoria</taxon>
        <taxon>Bdelloidea</taxon>
        <taxon>Philodinida</taxon>
        <taxon>Philodinidae</taxon>
        <taxon>Rotaria</taxon>
    </lineage>
</organism>